<dbReference type="InterPro" id="IPR021325">
    <property type="entry name" value="CCB2/CCB4"/>
</dbReference>
<gene>
    <name evidence="1" type="ORF">M8C21_014537</name>
</gene>
<dbReference type="EMBL" id="JAMZMK010008871">
    <property type="protein sequence ID" value="KAI7738128.1"/>
    <property type="molecule type" value="Genomic_DNA"/>
</dbReference>
<dbReference type="PANTHER" id="PTHR36403">
    <property type="entry name" value="PROTEIN COFACTOR ASSEMBLY OF COMPLEX C SUBUNIT B CCB2, CHLOROPLASTIC"/>
    <property type="match status" value="1"/>
</dbReference>
<dbReference type="AlphaFoldDB" id="A0AAD5CB89"/>
<name>A0AAD5CB89_AMBAR</name>
<sequence>MSHTCTPFTIASIFAPKFPHKTAPFPFKISKNTTKSSSTIRCSDVNNSQNQNQQVNLSVLRFTLGIPGFDESYLPRWIGYAFGSLLVLNHLVSSTSTTVTPPQLRTEVLGLSLAAFSVVLPYIGQFLKGANPVVQASIPEGAEQIFAMSPDISDTIREDLAWGSYTLLRNTNSISVLISVHDVLCVRGYWNTPKSMDLSKDRAVEWFKEQMQRAGLVNLTDTLYFPQRSDSELWEMLPKGTCSILVLPVIKNRDEDGSSKGKSAGFVLLASSINYAYSNKDRAWIAAIAKKI</sequence>
<protein>
    <recommendedName>
        <fullName evidence="3">Protein COFACTOR ASSEMBLY OF COMPLEX C SUBUNIT B CCB2, chloroplastic</fullName>
    </recommendedName>
</protein>
<evidence type="ECO:0008006" key="3">
    <source>
        <dbReference type="Google" id="ProtNLM"/>
    </source>
</evidence>
<dbReference type="Pfam" id="PF11152">
    <property type="entry name" value="CCB2_CCB4"/>
    <property type="match status" value="1"/>
</dbReference>
<dbReference type="PANTHER" id="PTHR36403:SF1">
    <property type="entry name" value="PROTEIN COFACTOR ASSEMBLY OF COMPLEX C SUBUNIT B CCB2, CHLOROPLASTIC"/>
    <property type="match status" value="1"/>
</dbReference>
<evidence type="ECO:0000313" key="1">
    <source>
        <dbReference type="EMBL" id="KAI7738128.1"/>
    </source>
</evidence>
<dbReference type="GO" id="GO:0010190">
    <property type="term" value="P:cytochrome b6f complex assembly"/>
    <property type="evidence" value="ECO:0007669"/>
    <property type="project" value="InterPro"/>
</dbReference>
<reference evidence="1" key="1">
    <citation type="submission" date="2022-06" db="EMBL/GenBank/DDBJ databases">
        <title>Uncovering the hologenomic basis of an extraordinary plant invasion.</title>
        <authorList>
            <person name="Bieker V.C."/>
            <person name="Martin M.D."/>
            <person name="Gilbert T."/>
            <person name="Hodgins K."/>
            <person name="Battlay P."/>
            <person name="Petersen B."/>
            <person name="Wilson J."/>
        </authorList>
    </citation>
    <scope>NUCLEOTIDE SEQUENCE</scope>
    <source>
        <strain evidence="1">AA19_3_7</strain>
        <tissue evidence="1">Leaf</tissue>
    </source>
</reference>
<proteinExistence type="predicted"/>
<organism evidence="1 2">
    <name type="scientific">Ambrosia artemisiifolia</name>
    <name type="common">Common ragweed</name>
    <dbReference type="NCBI Taxonomy" id="4212"/>
    <lineage>
        <taxon>Eukaryota</taxon>
        <taxon>Viridiplantae</taxon>
        <taxon>Streptophyta</taxon>
        <taxon>Embryophyta</taxon>
        <taxon>Tracheophyta</taxon>
        <taxon>Spermatophyta</taxon>
        <taxon>Magnoliopsida</taxon>
        <taxon>eudicotyledons</taxon>
        <taxon>Gunneridae</taxon>
        <taxon>Pentapetalae</taxon>
        <taxon>asterids</taxon>
        <taxon>campanulids</taxon>
        <taxon>Asterales</taxon>
        <taxon>Asteraceae</taxon>
        <taxon>Asteroideae</taxon>
        <taxon>Heliantheae alliance</taxon>
        <taxon>Heliantheae</taxon>
        <taxon>Ambrosia</taxon>
    </lineage>
</organism>
<accession>A0AAD5CB89</accession>
<comment type="caution">
    <text evidence="1">The sequence shown here is derived from an EMBL/GenBank/DDBJ whole genome shotgun (WGS) entry which is preliminary data.</text>
</comment>
<dbReference type="InterPro" id="IPR044970">
    <property type="entry name" value="CCB2"/>
</dbReference>
<keyword evidence="2" id="KW-1185">Reference proteome</keyword>
<evidence type="ECO:0000313" key="2">
    <source>
        <dbReference type="Proteomes" id="UP001206925"/>
    </source>
</evidence>
<dbReference type="Proteomes" id="UP001206925">
    <property type="component" value="Unassembled WGS sequence"/>
</dbReference>